<reference evidence="2 3" key="1">
    <citation type="journal article" date="2015" name="Genome Announc.">
        <title>Expanding the biotechnology potential of lactobacilli through comparative genomics of 213 strains and associated genera.</title>
        <authorList>
            <person name="Sun Z."/>
            <person name="Harris H.M."/>
            <person name="McCann A."/>
            <person name="Guo C."/>
            <person name="Argimon S."/>
            <person name="Zhang W."/>
            <person name="Yang X."/>
            <person name="Jeffery I.B."/>
            <person name="Cooney J.C."/>
            <person name="Kagawa T.F."/>
            <person name="Liu W."/>
            <person name="Song Y."/>
            <person name="Salvetti E."/>
            <person name="Wrobel A."/>
            <person name="Rasinkangas P."/>
            <person name="Parkhill J."/>
            <person name="Rea M.C."/>
            <person name="O'Sullivan O."/>
            <person name="Ritari J."/>
            <person name="Douillard F.P."/>
            <person name="Paul Ross R."/>
            <person name="Yang R."/>
            <person name="Briner A.E."/>
            <person name="Felis G.E."/>
            <person name="de Vos W.M."/>
            <person name="Barrangou R."/>
            <person name="Klaenhammer T.R."/>
            <person name="Caufield P.W."/>
            <person name="Cui Y."/>
            <person name="Zhang H."/>
            <person name="O'Toole P.W."/>
        </authorList>
    </citation>
    <scope>NUCLEOTIDE SEQUENCE [LARGE SCALE GENOMIC DNA]</scope>
    <source>
        <strain evidence="2 3">DSM 19906</strain>
    </source>
</reference>
<evidence type="ECO:0000313" key="2">
    <source>
        <dbReference type="EMBL" id="KRL21253.1"/>
    </source>
</evidence>
<keyword evidence="1" id="KW-0812">Transmembrane</keyword>
<name>A0A0R1NU85_9LACO</name>
<keyword evidence="1" id="KW-1133">Transmembrane helix</keyword>
<dbReference type="RefSeq" id="WP_008857237.1">
    <property type="nucleotide sequence ID" value="NZ_AZEB01000016.1"/>
</dbReference>
<dbReference type="AlphaFoldDB" id="A0A0R1NU85"/>
<evidence type="ECO:0000256" key="1">
    <source>
        <dbReference type="SAM" id="Phobius"/>
    </source>
</evidence>
<keyword evidence="3" id="KW-1185">Reference proteome</keyword>
<dbReference type="PATRIC" id="fig|1423766.4.peg.862"/>
<dbReference type="EMBL" id="AZEB01000016">
    <property type="protein sequence ID" value="KRL21253.1"/>
    <property type="molecule type" value="Genomic_DNA"/>
</dbReference>
<evidence type="ECO:0000313" key="3">
    <source>
        <dbReference type="Proteomes" id="UP000051439"/>
    </source>
</evidence>
<dbReference type="Pfam" id="PF16069">
    <property type="entry name" value="DUF4811"/>
    <property type="match status" value="1"/>
</dbReference>
<evidence type="ECO:0008006" key="4">
    <source>
        <dbReference type="Google" id="ProtNLM"/>
    </source>
</evidence>
<gene>
    <name evidence="2" type="ORF">FC98_GL000843</name>
</gene>
<keyword evidence="1" id="KW-0472">Membrane</keyword>
<dbReference type="Proteomes" id="UP000051439">
    <property type="component" value="Unassembled WGS sequence"/>
</dbReference>
<organism evidence="2 3">
    <name type="scientific">Lentilactobacillus kisonensis DSM 19906 = JCM 15041</name>
    <dbReference type="NCBI Taxonomy" id="1423766"/>
    <lineage>
        <taxon>Bacteria</taxon>
        <taxon>Bacillati</taxon>
        <taxon>Bacillota</taxon>
        <taxon>Bacilli</taxon>
        <taxon>Lactobacillales</taxon>
        <taxon>Lactobacillaceae</taxon>
        <taxon>Lentilactobacillus</taxon>
    </lineage>
</organism>
<dbReference type="InterPro" id="IPR032083">
    <property type="entry name" value="DUF4811"/>
</dbReference>
<feature type="transmembrane region" description="Helical" evidence="1">
    <location>
        <begin position="23"/>
        <end position="41"/>
    </location>
</feature>
<sequence length="226" mass="26210">MGLIFGILFAVVGAIGLLKKHRLLGAGFIIIALVLQGFVIADTKVHWGTTVTTEVTKQKIEPVANIKGNQLMILKKITRGQTHETAYVYKDKNGNRESFLDKHHAVRVVQTNQRQAYKRRQQQQYHYRNQFLRWLFYGGTNEGEVKHQTITFMVNQDWTEVTPSQITKVKHQLRSAEERQKMKRAVTSQFRNRLKAHPELAKSQSEQTRLQATITKEYLKKLIRKA</sequence>
<protein>
    <recommendedName>
        <fullName evidence="4">DUF4811 domain-containing protein</fullName>
    </recommendedName>
</protein>
<proteinExistence type="predicted"/>
<comment type="caution">
    <text evidence="2">The sequence shown here is derived from an EMBL/GenBank/DDBJ whole genome shotgun (WGS) entry which is preliminary data.</text>
</comment>
<accession>A0A0R1NU85</accession>